<keyword evidence="3" id="KW-1185">Reference proteome</keyword>
<proteinExistence type="predicted"/>
<reference evidence="2 3" key="1">
    <citation type="journal article" date="2010" name="Int. J. Syst. Evol. Microbiol.">
        <title>Thiohalobacter thiocyanaticus gen. nov., sp. nov., a moderately halophilic, sulfur-oxidizing gammaproteobacterium from hypersaline lakes, that utilizes thiocyanate.</title>
        <authorList>
            <person name="Sorokin D.Y."/>
            <person name="Kovaleva O.L."/>
            <person name="Tourova T.P."/>
            <person name="Muyzer G."/>
        </authorList>
    </citation>
    <scope>NUCLEOTIDE SEQUENCE [LARGE SCALE GENOMIC DNA]</scope>
    <source>
        <strain evidence="2 3">Hrh1</strain>
    </source>
</reference>
<feature type="transmembrane region" description="Helical" evidence="1">
    <location>
        <begin position="62"/>
        <end position="80"/>
    </location>
</feature>
<sequence>MRRLYFLLPDLEVTHKAVEELLLQRIDDRHIHVMARDDIDLGDLPRASLAQRSDFIPGMERGIAFGGATGIVAGLVALLMPDVVITGGAILAMGLVGAGMGAWAGGMIGLDVRNSQMRRFEQPLSQGQILLIVDVPKDRVREIEASVRKHHPEAGYGGTEPTIPAFP</sequence>
<name>A0A426QGC9_9GAMM</name>
<protein>
    <submittedName>
        <fullName evidence="2">DUF1269 domain-containing protein</fullName>
    </submittedName>
</protein>
<dbReference type="OrthoDB" id="8775484at2"/>
<evidence type="ECO:0000313" key="2">
    <source>
        <dbReference type="EMBL" id="RRQ20806.1"/>
    </source>
</evidence>
<keyword evidence="1" id="KW-0812">Transmembrane</keyword>
<accession>A0A426QGC9</accession>
<organism evidence="2 3">
    <name type="scientific">Thiohalobacter thiocyanaticus</name>
    <dbReference type="NCBI Taxonomy" id="585455"/>
    <lineage>
        <taxon>Bacteria</taxon>
        <taxon>Pseudomonadati</taxon>
        <taxon>Pseudomonadota</taxon>
        <taxon>Gammaproteobacteria</taxon>
        <taxon>Thiohalobacterales</taxon>
        <taxon>Thiohalobacteraceae</taxon>
        <taxon>Thiohalobacter</taxon>
    </lineage>
</organism>
<keyword evidence="1" id="KW-0472">Membrane</keyword>
<feature type="transmembrane region" description="Helical" evidence="1">
    <location>
        <begin position="86"/>
        <end position="110"/>
    </location>
</feature>
<dbReference type="AlphaFoldDB" id="A0A426QGC9"/>
<evidence type="ECO:0000313" key="3">
    <source>
        <dbReference type="Proteomes" id="UP000287798"/>
    </source>
</evidence>
<evidence type="ECO:0000256" key="1">
    <source>
        <dbReference type="SAM" id="Phobius"/>
    </source>
</evidence>
<dbReference type="RefSeq" id="WP_125180021.1">
    <property type="nucleotide sequence ID" value="NZ_QZMU01000001.1"/>
</dbReference>
<comment type="caution">
    <text evidence="2">The sequence shown here is derived from an EMBL/GenBank/DDBJ whole genome shotgun (WGS) entry which is preliminary data.</text>
</comment>
<keyword evidence="1" id="KW-1133">Transmembrane helix</keyword>
<dbReference type="EMBL" id="QZMU01000001">
    <property type="protein sequence ID" value="RRQ20806.1"/>
    <property type="molecule type" value="Genomic_DNA"/>
</dbReference>
<dbReference type="Proteomes" id="UP000287798">
    <property type="component" value="Unassembled WGS sequence"/>
</dbReference>
<gene>
    <name evidence="2" type="ORF">D6C00_01655</name>
</gene>